<dbReference type="Proteomes" id="UP000283530">
    <property type="component" value="Unassembled WGS sequence"/>
</dbReference>
<dbReference type="STRING" id="337451.A0A3S3N634"/>
<keyword evidence="2 7" id="KW-0328">Glycosyltransferase</keyword>
<dbReference type="GO" id="GO:0008107">
    <property type="term" value="F:galactoside 2-alpha-L-fucosyltransferase activity"/>
    <property type="evidence" value="ECO:0007669"/>
    <property type="project" value="InterPro"/>
</dbReference>
<protein>
    <recommendedName>
        <fullName evidence="7">Fucosyltransferase</fullName>
        <ecNumber evidence="7">2.4.1.-</ecNumber>
    </recommendedName>
</protein>
<evidence type="ECO:0000256" key="2">
    <source>
        <dbReference type="ARBA" id="ARBA00022676"/>
    </source>
</evidence>
<keyword evidence="7" id="KW-1133">Transmembrane helix</keyword>
<dbReference type="EC" id="2.4.1.-" evidence="7"/>
<feature type="region of interest" description="Disordered" evidence="8">
    <location>
        <begin position="1"/>
        <end position="34"/>
    </location>
</feature>
<dbReference type="GO" id="GO:0009969">
    <property type="term" value="P:xyloglucan biosynthetic process"/>
    <property type="evidence" value="ECO:0007669"/>
    <property type="project" value="TreeGrafter"/>
</dbReference>
<keyword evidence="6 7" id="KW-0961">Cell wall biogenesis/degradation</keyword>
<feature type="region of interest" description="Disordered" evidence="8">
    <location>
        <begin position="74"/>
        <end position="100"/>
    </location>
</feature>
<sequence length="582" mass="65647">MDLKMMRRLQSQATRTDPQNHSLSSGAGAGGGGEKRSGLNMNMVGSMGFLVVCLMALSILITFGVVFRDQPSHQMPMPDVSQSQTPAFKQKPQHPGSRDDLSMSVDALKDKLLGGLLASGFDEGSCLSRYQSVLYRKALHHKPSSHLLARLRKYEALHKLCGPNTELYNKTVDQLKSGNNIGSLDCNYVVWISFSGLGNRILTLASTFLYALLTQRVLLVDKGADMGDLFCEPFPDNSWLLPHDFPLNQFKEFNEKSPHSYGNMLKNKLINQNMNSGSAGLLPVYAYLHLAHNYDDYDKLFFCEQDQLLLQRIPWLILRSDNYFVPSLFLIPLFEEELSQLFPEKDTVFHHLGRYLFHPSNLVWGLITRFYQAYLANAKERIGIQIRVFDTGTGPFQFVLDQILACALNERLLPNVTLEAVDSTMSQSAKAVLITSLSSGYYENIRNMYWEHPTVSGEIVSVYQPSHEEYQQTEKQMHNVKAWAEMYLLSLTDLLVTSSWSTFGYVAQGLGGLKPWILFKPENQTAPDPPCCRAMSMEPCFHAPPFYDCKAKTGTDTGLLVPHVRHCEDMSWGLKLVQPDEL</sequence>
<dbReference type="PANTHER" id="PTHR31889:SF2">
    <property type="entry name" value="FUCOSYLTRANSFERASE 3"/>
    <property type="match status" value="1"/>
</dbReference>
<evidence type="ECO:0000256" key="8">
    <source>
        <dbReference type="SAM" id="MobiDB-lite"/>
    </source>
</evidence>
<dbReference type="GO" id="GO:0042546">
    <property type="term" value="P:cell wall biogenesis"/>
    <property type="evidence" value="ECO:0007669"/>
    <property type="project" value="InterPro"/>
</dbReference>
<evidence type="ECO:0000256" key="1">
    <source>
        <dbReference type="ARBA" id="ARBA00010481"/>
    </source>
</evidence>
<evidence type="ECO:0000256" key="5">
    <source>
        <dbReference type="ARBA" id="ARBA00023180"/>
    </source>
</evidence>
<comment type="similarity">
    <text evidence="1 7">Belongs to the glycosyltransferase 37 family.</text>
</comment>
<evidence type="ECO:0000256" key="6">
    <source>
        <dbReference type="ARBA" id="ARBA00023316"/>
    </source>
</evidence>
<comment type="subcellular location">
    <subcellularLocation>
        <location evidence="7">Golgi apparatus</location>
        <location evidence="7">Golgi stack membrane</location>
        <topology evidence="7">Single-pass type II membrane protein</topology>
    </subcellularLocation>
</comment>
<keyword evidence="10" id="KW-1185">Reference proteome</keyword>
<dbReference type="GO" id="GO:0032580">
    <property type="term" value="C:Golgi cisterna membrane"/>
    <property type="evidence" value="ECO:0007669"/>
    <property type="project" value="UniProtKB-SubCell"/>
</dbReference>
<keyword evidence="5" id="KW-0325">Glycoprotein</keyword>
<organism evidence="9 10">
    <name type="scientific">Cinnamomum micranthum f. kanehirae</name>
    <dbReference type="NCBI Taxonomy" id="337451"/>
    <lineage>
        <taxon>Eukaryota</taxon>
        <taxon>Viridiplantae</taxon>
        <taxon>Streptophyta</taxon>
        <taxon>Embryophyta</taxon>
        <taxon>Tracheophyta</taxon>
        <taxon>Spermatophyta</taxon>
        <taxon>Magnoliopsida</taxon>
        <taxon>Magnoliidae</taxon>
        <taxon>Laurales</taxon>
        <taxon>Lauraceae</taxon>
        <taxon>Cinnamomum</taxon>
    </lineage>
</organism>
<keyword evidence="7" id="KW-0472">Membrane</keyword>
<keyword evidence="4 7" id="KW-0333">Golgi apparatus</keyword>
<keyword evidence="7" id="KW-0812">Transmembrane</keyword>
<accession>A0A3S3N634</accession>
<feature type="transmembrane region" description="Helical" evidence="7">
    <location>
        <begin position="44"/>
        <end position="67"/>
    </location>
</feature>
<evidence type="ECO:0000256" key="3">
    <source>
        <dbReference type="ARBA" id="ARBA00022679"/>
    </source>
</evidence>
<dbReference type="GO" id="GO:0071555">
    <property type="term" value="P:cell wall organization"/>
    <property type="evidence" value="ECO:0007669"/>
    <property type="project" value="UniProtKB-UniRule"/>
</dbReference>
<evidence type="ECO:0000256" key="4">
    <source>
        <dbReference type="ARBA" id="ARBA00023034"/>
    </source>
</evidence>
<dbReference type="PANTHER" id="PTHR31889">
    <property type="entry name" value="FUCOSYLTRANSFERASE 2-RELATED"/>
    <property type="match status" value="1"/>
</dbReference>
<dbReference type="OrthoDB" id="428346at2759"/>
<proteinExistence type="inferred from homology"/>
<dbReference type="EMBL" id="QPKB01000007">
    <property type="protein sequence ID" value="RWR89003.1"/>
    <property type="molecule type" value="Genomic_DNA"/>
</dbReference>
<reference evidence="9 10" key="1">
    <citation type="journal article" date="2019" name="Nat. Plants">
        <title>Stout camphor tree genome fills gaps in understanding of flowering plant genome evolution.</title>
        <authorList>
            <person name="Chaw S.M."/>
            <person name="Liu Y.C."/>
            <person name="Wu Y.W."/>
            <person name="Wang H.Y."/>
            <person name="Lin C.I."/>
            <person name="Wu C.S."/>
            <person name="Ke H.M."/>
            <person name="Chang L.Y."/>
            <person name="Hsu C.Y."/>
            <person name="Yang H.T."/>
            <person name="Sudianto E."/>
            <person name="Hsu M.H."/>
            <person name="Wu K.P."/>
            <person name="Wang L.N."/>
            <person name="Leebens-Mack J.H."/>
            <person name="Tsai I.J."/>
        </authorList>
    </citation>
    <scope>NUCLEOTIDE SEQUENCE [LARGE SCALE GENOMIC DNA]</scope>
    <source>
        <strain evidence="10">cv. Chaw 1501</strain>
        <tissue evidence="9">Young leaves</tissue>
    </source>
</reference>
<comment type="function">
    <text evidence="7">May be involved in cell wall biosynthesis.</text>
</comment>
<dbReference type="Pfam" id="PF03254">
    <property type="entry name" value="XG_FTase"/>
    <property type="match status" value="1"/>
</dbReference>
<evidence type="ECO:0000256" key="7">
    <source>
        <dbReference type="RuleBase" id="RU367004"/>
    </source>
</evidence>
<dbReference type="InterPro" id="IPR004938">
    <property type="entry name" value="XG_FTase"/>
</dbReference>
<feature type="compositionally biased region" description="Polar residues" evidence="8">
    <location>
        <begin position="9"/>
        <end position="25"/>
    </location>
</feature>
<name>A0A3S3N634_9MAGN</name>
<dbReference type="Gene3D" id="3.40.50.11340">
    <property type="match status" value="1"/>
</dbReference>
<evidence type="ECO:0000313" key="9">
    <source>
        <dbReference type="EMBL" id="RWR89003.1"/>
    </source>
</evidence>
<gene>
    <name evidence="9" type="ORF">CKAN_01804700</name>
</gene>
<evidence type="ECO:0000313" key="10">
    <source>
        <dbReference type="Proteomes" id="UP000283530"/>
    </source>
</evidence>
<dbReference type="FunFam" id="3.40.50.11340:FF:000005">
    <property type="entry name" value="Galactoside 2-alpha-L-fucosyltransferase"/>
    <property type="match status" value="1"/>
</dbReference>
<comment type="caution">
    <text evidence="9">The sequence shown here is derived from an EMBL/GenBank/DDBJ whole genome shotgun (WGS) entry which is preliminary data.</text>
</comment>
<keyword evidence="3 7" id="KW-0808">Transferase</keyword>
<dbReference type="AlphaFoldDB" id="A0A3S3N634"/>